<sequence>MSNQKKEEQMKDPKNRKVFICFLGTNNYVLCNYCFGNKEENHCVKNVRFVQEAIVRHEFTGWTKNDRIFVFLTDAAKKANWVDGKPSDKDDDEKAKELPNSKWGWQGGEKWGLETQLKKLAKEGLFPEEIIVPVDVEDDSFSEEAFWSLFNKINEQIEPNDEIYLDFTSGFRSLSMFGMVLLTYLKNTKNVSIGEIYYGAFEKLGPVPKVKEMPVEERNAPVLKLKEFSTIMDFSNAANAFVNYGNGRQLCDLLESWRRDLAKNKQQEGIYYSLYGLKNYVQALTLALQTCRGKEIVNADVVKKITDILNSIDERKNGRNDYKALMPIIELIRKKFEAFERESSINNGFVASRWCLENGMYQQCATFLQETIVSYCTKVAGLEYDIEDQRAVAEHYLKRSGGDGDRDPNEWLNKLKEIGFDQKKFDEVATNMRTVDKNLPEPDKSLEQASKLSTFFEKLTKLRNDLNHCGFLSRVTTYSKNKKTGKVEVSSSDNCKPSSGSDFENECKKELKKFLELGLTEAKEDPEVFVSEILGEKLPDHWSEEDRNKIENDLKNAMQSIDSAYARIEQLRRKDENKPILTRTVEEIEEECESKLLQFNDMKEMLGGQSESASN</sequence>
<keyword evidence="3" id="KW-1185">Reference proteome</keyword>
<dbReference type="CDD" id="cd09732">
    <property type="entry name" value="Csx1_III-U"/>
    <property type="match status" value="1"/>
</dbReference>
<dbReference type="EMBL" id="FRAW01000043">
    <property type="protein sequence ID" value="SHL17918.1"/>
    <property type="molecule type" value="Genomic_DNA"/>
</dbReference>
<feature type="coiled-coil region" evidence="1">
    <location>
        <begin position="547"/>
        <end position="605"/>
    </location>
</feature>
<organism evidence="2 3">
    <name type="scientific">Fibrobacter intestinalis</name>
    <dbReference type="NCBI Taxonomy" id="28122"/>
    <lineage>
        <taxon>Bacteria</taxon>
        <taxon>Pseudomonadati</taxon>
        <taxon>Fibrobacterota</taxon>
        <taxon>Fibrobacteria</taxon>
        <taxon>Fibrobacterales</taxon>
        <taxon>Fibrobacteraceae</taxon>
        <taxon>Fibrobacter</taxon>
    </lineage>
</organism>
<gene>
    <name evidence="2" type="ORF">SAMN05720469_1432</name>
</gene>
<name>A0A1M6YI74_9BACT</name>
<dbReference type="Proteomes" id="UP000184275">
    <property type="component" value="Unassembled WGS sequence"/>
</dbReference>
<evidence type="ECO:0000256" key="1">
    <source>
        <dbReference type="SAM" id="Coils"/>
    </source>
</evidence>
<proteinExistence type="predicted"/>
<dbReference type="AlphaFoldDB" id="A0A1M6YI74"/>
<evidence type="ECO:0000313" key="2">
    <source>
        <dbReference type="EMBL" id="SHL17918.1"/>
    </source>
</evidence>
<evidence type="ECO:0000313" key="3">
    <source>
        <dbReference type="Proteomes" id="UP000184275"/>
    </source>
</evidence>
<reference evidence="3" key="1">
    <citation type="submission" date="2016-11" db="EMBL/GenBank/DDBJ databases">
        <authorList>
            <person name="Varghese N."/>
            <person name="Submissions S."/>
        </authorList>
    </citation>
    <scope>NUCLEOTIDE SEQUENCE [LARGE SCALE GENOMIC DNA]</scope>
    <source>
        <strain evidence="3">UWOS</strain>
    </source>
</reference>
<protein>
    <submittedName>
        <fullName evidence="2">CRISPR-associated protein, TM1812 family</fullName>
    </submittedName>
</protein>
<keyword evidence="1" id="KW-0175">Coiled coil</keyword>
<accession>A0A1M6YI74</accession>
<dbReference type="NCBIfam" id="TIGR02221">
    <property type="entry name" value="cas_TM1812"/>
    <property type="match status" value="1"/>
</dbReference>
<dbReference type="InterPro" id="IPR011742">
    <property type="entry name" value="CRISPR-assoc_prot_TM1812"/>
</dbReference>